<gene>
    <name evidence="2" type="ORF">E8E12_010194</name>
</gene>
<dbReference type="EMBL" id="SWKV01000003">
    <property type="protein sequence ID" value="KAF3047002.1"/>
    <property type="molecule type" value="Genomic_DNA"/>
</dbReference>
<feature type="compositionally biased region" description="Polar residues" evidence="1">
    <location>
        <begin position="109"/>
        <end position="129"/>
    </location>
</feature>
<comment type="caution">
    <text evidence="2">The sequence shown here is derived from an EMBL/GenBank/DDBJ whole genome shotgun (WGS) entry which is preliminary data.</text>
</comment>
<dbReference type="Proteomes" id="UP000758155">
    <property type="component" value="Unassembled WGS sequence"/>
</dbReference>
<reference evidence="2" key="1">
    <citation type="submission" date="2019-04" db="EMBL/GenBank/DDBJ databases">
        <title>Sequencing of skin fungus with MAO and IRED activity.</title>
        <authorList>
            <person name="Marsaioli A.J."/>
            <person name="Bonatto J.M.C."/>
            <person name="Reis Junior O."/>
        </authorList>
    </citation>
    <scope>NUCLEOTIDE SEQUENCE</scope>
    <source>
        <strain evidence="2">28M1</strain>
    </source>
</reference>
<name>A0A9P4X0W5_9PLEO</name>
<sequence length="541" mass="59974">MPPKAQLPPEPFAPSGAHIALAIALIRAKPAGTLARGELHIADDWSPAYPVDYVLQLRNQVRPASPGADRPHDEHYLDVVAYWKDQCRRLQYENDQLRNENSRLERSNHSLASRTGCTTDSAPVNAMNTSKRKARAASPTRITKRLKGDQPVERSVAETLEEIDGDMDFLDGLGQEGANLTESLFTTHKLCRTSTPDADTLCVALIRTANALGKVIRLVAHRHGQLSRQGVQTSEPSSLDQDKSNFSVAMTICARGFMSVLVGLKKLTEATDDPRLSNHVVYELADMFKTVLVAIESVARQTAQQTPFPTIESKGAKDKAPAPAKVAKESAPARALAHLLVGLLGFLDKTNTVHQQIFDGFVYLLLERVGRRLFYCTFGRHRCSNVEGDLEPIPNPKSSEEAQKREVEELGTHFEVKALILVLERAMGLAPNHMNPQTSNVGRSQKKPGRTLSLKNLPAASKARLSPVAKERLQRTLVACMYGDETDDEFLDVLTRPMPSMRLGSLQNIARVEDKDVEDWYKKEVWRLVGWDVLAKDSRLS</sequence>
<keyword evidence="3" id="KW-1185">Reference proteome</keyword>
<evidence type="ECO:0000313" key="2">
    <source>
        <dbReference type="EMBL" id="KAF3047002.1"/>
    </source>
</evidence>
<organism evidence="2 3">
    <name type="scientific">Didymella heteroderae</name>
    <dbReference type="NCBI Taxonomy" id="1769908"/>
    <lineage>
        <taxon>Eukaryota</taxon>
        <taxon>Fungi</taxon>
        <taxon>Dikarya</taxon>
        <taxon>Ascomycota</taxon>
        <taxon>Pezizomycotina</taxon>
        <taxon>Dothideomycetes</taxon>
        <taxon>Pleosporomycetidae</taxon>
        <taxon>Pleosporales</taxon>
        <taxon>Pleosporineae</taxon>
        <taxon>Didymellaceae</taxon>
        <taxon>Didymella</taxon>
    </lineage>
</organism>
<accession>A0A9P4X0W5</accession>
<protein>
    <submittedName>
        <fullName evidence="2">Uncharacterized protein</fullName>
    </submittedName>
</protein>
<feature type="region of interest" description="Disordered" evidence="1">
    <location>
        <begin position="99"/>
        <end position="139"/>
    </location>
</feature>
<proteinExistence type="predicted"/>
<evidence type="ECO:0000313" key="3">
    <source>
        <dbReference type="Proteomes" id="UP000758155"/>
    </source>
</evidence>
<dbReference type="OrthoDB" id="202825at2759"/>
<evidence type="ECO:0000256" key="1">
    <source>
        <dbReference type="SAM" id="MobiDB-lite"/>
    </source>
</evidence>
<dbReference type="AlphaFoldDB" id="A0A9P4X0W5"/>
<feature type="compositionally biased region" description="Basic and acidic residues" evidence="1">
    <location>
        <begin position="99"/>
        <end position="108"/>
    </location>
</feature>